<dbReference type="STRING" id="398580.Dshi_1209"/>
<dbReference type="Pfam" id="PF04397">
    <property type="entry name" value="LytTR"/>
    <property type="match status" value="1"/>
</dbReference>
<keyword evidence="1" id="KW-0472">Membrane</keyword>
<organism evidence="4 5">
    <name type="scientific">Dinoroseobacter shibae (strain DSM 16493 / NCIMB 14021 / DFL 12)</name>
    <dbReference type="NCBI Taxonomy" id="398580"/>
    <lineage>
        <taxon>Bacteria</taxon>
        <taxon>Pseudomonadati</taxon>
        <taxon>Pseudomonadota</taxon>
        <taxon>Alphaproteobacteria</taxon>
        <taxon>Rhodobacterales</taxon>
        <taxon>Roseobacteraceae</taxon>
        <taxon>Dinoroseobacter</taxon>
    </lineage>
</organism>
<dbReference type="GO" id="GO:0003677">
    <property type="term" value="F:DNA binding"/>
    <property type="evidence" value="ECO:0007669"/>
    <property type="project" value="InterPro"/>
</dbReference>
<dbReference type="EMBL" id="CP000830">
    <property type="protein sequence ID" value="ABV92951.1"/>
    <property type="molecule type" value="Genomic_DNA"/>
</dbReference>
<dbReference type="InterPro" id="IPR007492">
    <property type="entry name" value="LytTR_DNA-bd_dom"/>
</dbReference>
<evidence type="ECO:0000259" key="2">
    <source>
        <dbReference type="PROSITE" id="PS50924"/>
    </source>
</evidence>
<dbReference type="RefSeq" id="WP_012177881.1">
    <property type="nucleotide sequence ID" value="NC_009952.1"/>
</dbReference>
<name>A8LI97_DINSH</name>
<evidence type="ECO:0000259" key="3">
    <source>
        <dbReference type="PROSITE" id="PS50930"/>
    </source>
</evidence>
<dbReference type="eggNOG" id="COG3300">
    <property type="taxonomic scope" value="Bacteria"/>
</dbReference>
<feature type="domain" description="HTH LytTR-type" evidence="3">
    <location>
        <begin position="261"/>
        <end position="367"/>
    </location>
</feature>
<protein>
    <submittedName>
        <fullName evidence="4">Putative integral membrane sensor protein</fullName>
    </submittedName>
</protein>
<dbReference type="eggNOG" id="COG3279">
    <property type="taxonomic scope" value="Bacteria"/>
</dbReference>
<keyword evidence="5" id="KW-1185">Reference proteome</keyword>
<dbReference type="OrthoDB" id="9781059at2"/>
<dbReference type="SMART" id="SM00850">
    <property type="entry name" value="LytTR"/>
    <property type="match status" value="1"/>
</dbReference>
<feature type="transmembrane region" description="Helical" evidence="1">
    <location>
        <begin position="167"/>
        <end position="188"/>
    </location>
</feature>
<dbReference type="KEGG" id="dsh:Dshi_1209"/>
<dbReference type="Gene3D" id="2.40.50.1020">
    <property type="entry name" value="LytTr DNA-binding domain"/>
    <property type="match status" value="1"/>
</dbReference>
<evidence type="ECO:0000313" key="4">
    <source>
        <dbReference type="EMBL" id="ABV92951.1"/>
    </source>
</evidence>
<feature type="transmembrane region" description="Helical" evidence="1">
    <location>
        <begin position="136"/>
        <end position="160"/>
    </location>
</feature>
<dbReference type="PIRSF" id="PIRSF036615">
    <property type="entry name" value="MHYT_LytTR"/>
    <property type="match status" value="1"/>
</dbReference>
<reference evidence="5" key="1">
    <citation type="journal article" date="2010" name="ISME J.">
        <title>The complete genome sequence of the algal symbiont Dinoroseobacter shibae: a hitchhiker's guide to life in the sea.</title>
        <authorList>
            <person name="Wagner-Dobler I."/>
            <person name="Ballhausen B."/>
            <person name="Berger M."/>
            <person name="Brinkhoff T."/>
            <person name="Buchholz I."/>
            <person name="Bunk B."/>
            <person name="Cypionka H."/>
            <person name="Daniel R."/>
            <person name="Drepper T."/>
            <person name="Gerdts G."/>
            <person name="Hahnke S."/>
            <person name="Han C."/>
            <person name="Jahn D."/>
            <person name="Kalhoefer D."/>
            <person name="Kiss H."/>
            <person name="Klenk H.P."/>
            <person name="Kyrpides N."/>
            <person name="Liebl W."/>
            <person name="Liesegang H."/>
            <person name="Meincke L."/>
            <person name="Pati A."/>
            <person name="Petersen J."/>
            <person name="Piekarski T."/>
            <person name="Pommerenke C."/>
            <person name="Pradella S."/>
            <person name="Pukall R."/>
            <person name="Rabus R."/>
            <person name="Stackebrandt E."/>
            <person name="Thole S."/>
            <person name="Thompson L."/>
            <person name="Tielen P."/>
            <person name="Tomasch J."/>
            <person name="von Jan M."/>
            <person name="Wanphrut N."/>
            <person name="Wichels A."/>
            <person name="Zech H."/>
            <person name="Simon M."/>
        </authorList>
    </citation>
    <scope>NUCLEOTIDE SEQUENCE [LARGE SCALE GENOMIC DNA]</scope>
    <source>
        <strain evidence="5">DSM 16493 / NCIMB 14021 / DFL 12</strain>
    </source>
</reference>
<dbReference type="InterPro" id="IPR012073">
    <property type="entry name" value="LytTR_MHYT"/>
</dbReference>
<keyword evidence="1" id="KW-1133">Transmembrane helix</keyword>
<dbReference type="GO" id="GO:0016020">
    <property type="term" value="C:membrane"/>
    <property type="evidence" value="ECO:0007669"/>
    <property type="project" value="UniProtKB-UniRule"/>
</dbReference>
<gene>
    <name evidence="4" type="primary">coxC</name>
    <name evidence="4" type="ordered locus">Dshi_1209</name>
</gene>
<dbReference type="InterPro" id="IPR005330">
    <property type="entry name" value="MHYT_dom"/>
</dbReference>
<feature type="transmembrane region" description="Helical" evidence="1">
    <location>
        <begin position="6"/>
        <end position="28"/>
    </location>
</feature>
<feature type="transmembrane region" description="Helical" evidence="1">
    <location>
        <begin position="49"/>
        <end position="71"/>
    </location>
</feature>
<sequence>MLDFSHNPWLVAASLAVALMAGFTGLSLTKGASTLPAGPRKTRVAMASVALGGGIWAMHFVAMLGLQLPILFYYDPLITLISALVAILIVGVALLVLHFLPRRALTISAAGLCVGLGIPVMHYIGMSGMRLCQPSYSVAAVMEAGVASVVLSMGAIWIAYGARTYRNILLGTLGFGFAVFAVHFVAMFGTDFSAVPGAAAAGPLISNATLALIVALIAFVICGAFLLSSVTLLPQAEARAQAPAPGAEAEMPAPEAEIRKIPYELDGRTFFIDSRQVAAIRAEGHYTVLYQDERKLFCPWSISEAEARLPRGQFVRAHRSYLVNPGHVTGFERKKDNGVVFFDARSALEKVPVSRSRLQDVRTALGLV</sequence>
<feature type="transmembrane region" description="Helical" evidence="1">
    <location>
        <begin position="208"/>
        <end position="233"/>
    </location>
</feature>
<dbReference type="PANTHER" id="PTHR35152">
    <property type="entry name" value="DOMAIN SIGNALLING PROTEIN, PUTATIVE (AFU_ORTHOLOGUE AFUA_5G11310)-RELATED"/>
    <property type="match status" value="1"/>
</dbReference>
<feature type="domain" description="MHYT" evidence="2">
    <location>
        <begin position="6"/>
        <end position="193"/>
    </location>
</feature>
<feature type="transmembrane region" description="Helical" evidence="1">
    <location>
        <begin position="77"/>
        <end position="97"/>
    </location>
</feature>
<dbReference type="Pfam" id="PF03707">
    <property type="entry name" value="MHYT"/>
    <property type="match status" value="2"/>
</dbReference>
<dbReference type="HOGENOM" id="CLU_743701_0_0_5"/>
<dbReference type="AlphaFoldDB" id="A8LI97"/>
<evidence type="ECO:0000256" key="1">
    <source>
        <dbReference type="PROSITE-ProRule" id="PRU00244"/>
    </source>
</evidence>
<feature type="transmembrane region" description="Helical" evidence="1">
    <location>
        <begin position="104"/>
        <end position="124"/>
    </location>
</feature>
<accession>A8LI97</accession>
<dbReference type="PANTHER" id="PTHR35152:SF1">
    <property type="entry name" value="DOMAIN SIGNALLING PROTEIN, PUTATIVE (AFU_ORTHOLOGUE AFUA_5G11310)-RELATED"/>
    <property type="match status" value="1"/>
</dbReference>
<proteinExistence type="predicted"/>
<evidence type="ECO:0000313" key="5">
    <source>
        <dbReference type="Proteomes" id="UP000006833"/>
    </source>
</evidence>
<dbReference type="PROSITE" id="PS50930">
    <property type="entry name" value="HTH_LYTTR"/>
    <property type="match status" value="1"/>
</dbReference>
<dbReference type="Proteomes" id="UP000006833">
    <property type="component" value="Chromosome"/>
</dbReference>
<dbReference type="PROSITE" id="PS50924">
    <property type="entry name" value="MHYT"/>
    <property type="match status" value="1"/>
</dbReference>
<keyword evidence="1" id="KW-0812">Transmembrane</keyword>